<evidence type="ECO:0000256" key="1">
    <source>
        <dbReference type="SAM" id="SignalP"/>
    </source>
</evidence>
<accession>A0ABT7QUH2</accession>
<keyword evidence="1" id="KW-0732">Signal</keyword>
<comment type="caution">
    <text evidence="2">The sequence shown here is derived from an EMBL/GenBank/DDBJ whole genome shotgun (WGS) entry which is preliminary data.</text>
</comment>
<feature type="chain" id="PRO_5046430683" description="SPOR domain-containing protein" evidence="1">
    <location>
        <begin position="20"/>
        <end position="89"/>
    </location>
</feature>
<reference evidence="2" key="1">
    <citation type="submission" date="2023-01" db="EMBL/GenBank/DDBJ databases">
        <title>Sulfurovum sp. XTW-4 genome assembly.</title>
        <authorList>
            <person name="Wang J."/>
        </authorList>
    </citation>
    <scope>NUCLEOTIDE SEQUENCE</scope>
    <source>
        <strain evidence="2">XTW-4</strain>
    </source>
</reference>
<dbReference type="PROSITE" id="PS51257">
    <property type="entry name" value="PROKAR_LIPOPROTEIN"/>
    <property type="match status" value="1"/>
</dbReference>
<evidence type="ECO:0000313" key="3">
    <source>
        <dbReference type="Proteomes" id="UP001169066"/>
    </source>
</evidence>
<evidence type="ECO:0008006" key="4">
    <source>
        <dbReference type="Google" id="ProtNLM"/>
    </source>
</evidence>
<dbReference type="RefSeq" id="WP_289402564.1">
    <property type="nucleotide sequence ID" value="NZ_JAQIBC010000012.1"/>
</dbReference>
<dbReference type="Proteomes" id="UP001169066">
    <property type="component" value="Unassembled WGS sequence"/>
</dbReference>
<organism evidence="2 3">
    <name type="scientific">Sulfurovum xiamenensis</name>
    <dbReference type="NCBI Taxonomy" id="3019066"/>
    <lineage>
        <taxon>Bacteria</taxon>
        <taxon>Pseudomonadati</taxon>
        <taxon>Campylobacterota</taxon>
        <taxon>Epsilonproteobacteria</taxon>
        <taxon>Campylobacterales</taxon>
        <taxon>Sulfurovaceae</taxon>
        <taxon>Sulfurovum</taxon>
    </lineage>
</organism>
<dbReference type="EMBL" id="JAQIBC010000012">
    <property type="protein sequence ID" value="MDM5264665.1"/>
    <property type="molecule type" value="Genomic_DNA"/>
</dbReference>
<evidence type="ECO:0000313" key="2">
    <source>
        <dbReference type="EMBL" id="MDM5264665.1"/>
    </source>
</evidence>
<feature type="signal peptide" evidence="1">
    <location>
        <begin position="1"/>
        <end position="19"/>
    </location>
</feature>
<keyword evidence="3" id="KW-1185">Reference proteome</keyword>
<name>A0ABT7QUH2_9BACT</name>
<protein>
    <recommendedName>
        <fullName evidence="4">SPOR domain-containing protein</fullName>
    </recommendedName>
</protein>
<proteinExistence type="predicted"/>
<sequence length="89" mass="10305">MRIQRSMLLSVLLTVLVMAITGCSEKQCPKPVYPTLEAVDKIPYYDFYVINGALDQNSTKQAFKTIKALRVSEHYYYTLISGYREEFNQ</sequence>
<gene>
    <name evidence="2" type="ORF">PF327_10710</name>
</gene>